<gene>
    <name evidence="2" type="ORF">FDP41_000118</name>
</gene>
<accession>A0A6A5CIG5</accession>
<organism evidence="2 3">
    <name type="scientific">Naegleria fowleri</name>
    <name type="common">Brain eating amoeba</name>
    <dbReference type="NCBI Taxonomy" id="5763"/>
    <lineage>
        <taxon>Eukaryota</taxon>
        <taxon>Discoba</taxon>
        <taxon>Heterolobosea</taxon>
        <taxon>Tetramitia</taxon>
        <taxon>Eutetramitia</taxon>
        <taxon>Vahlkampfiidae</taxon>
        <taxon>Naegleria</taxon>
    </lineage>
</organism>
<reference evidence="2 3" key="1">
    <citation type="journal article" date="2019" name="Sci. Rep.">
        <title>Nanopore sequencing improves the draft genome of the human pathogenic amoeba Naegleria fowleri.</title>
        <authorList>
            <person name="Liechti N."/>
            <person name="Schurch N."/>
            <person name="Bruggmann R."/>
            <person name="Wittwer M."/>
        </authorList>
    </citation>
    <scope>NUCLEOTIDE SEQUENCE [LARGE SCALE GENOMIC DNA]</scope>
    <source>
        <strain evidence="2 3">ATCC 30894</strain>
    </source>
</reference>
<proteinExistence type="predicted"/>
<dbReference type="EMBL" id="VFQX01000001">
    <property type="protein sequence ID" value="KAF0985079.1"/>
    <property type="molecule type" value="Genomic_DNA"/>
</dbReference>
<sequence>MTPEYHSKGSSSSSSTKSFNFFVKDPKVKITTITTTTTTTTATTKGSSCSPTKQTSCHSTTTTPSTTNDHSSGESKVSHSGIQFQEEEETNLGKNSNKVQTRRVGQHHLSHWFFKKQETSQKRKKKTRRGEENDDDDALTMKTSLTNTQHGTKQEEELITKKVKGISKPHNMKDTHKKMTLASSLNHRSIPSLETPCSQSNSSNYCCFYYEGNQVAIHNRKKKLFSDNHPSENNDDGCFRNVSSQVERPSSNTDLSILSPYTRPSCIHPVTSVAITQVSSSSLLQTQSPPLPSAFLRLTSNQNVNTPYNNNNRGASDQSDYPPSMTQYHYSTASSPSPPLMSDPYKYNNVNHPRGRSASSLLLKQYPEERTIASQKFMHNTDPHPKMMTRETLPPLHILLSEPPKAYPLPSLSRLLNDKPSWH</sequence>
<dbReference type="RefSeq" id="XP_044569792.1">
    <property type="nucleotide sequence ID" value="XM_044702248.1"/>
</dbReference>
<dbReference type="OrthoDB" id="10669633at2759"/>
<evidence type="ECO:0000313" key="2">
    <source>
        <dbReference type="EMBL" id="KAF0985079.1"/>
    </source>
</evidence>
<dbReference type="VEuPathDB" id="AmoebaDB:NfTy_025670"/>
<feature type="compositionally biased region" description="Basic residues" evidence="1">
    <location>
        <begin position="100"/>
        <end position="114"/>
    </location>
</feature>
<name>A0A6A5CIG5_NAEFO</name>
<feature type="compositionally biased region" description="Low complexity" evidence="1">
    <location>
        <begin position="35"/>
        <end position="44"/>
    </location>
</feature>
<feature type="compositionally biased region" description="Low complexity" evidence="1">
    <location>
        <begin position="302"/>
        <end position="312"/>
    </location>
</feature>
<dbReference type="GeneID" id="68107336"/>
<keyword evidence="3" id="KW-1185">Reference proteome</keyword>
<evidence type="ECO:0000313" key="3">
    <source>
        <dbReference type="Proteomes" id="UP000444721"/>
    </source>
</evidence>
<dbReference type="VEuPathDB" id="AmoebaDB:NF0011220"/>
<dbReference type="Proteomes" id="UP000444721">
    <property type="component" value="Unassembled WGS sequence"/>
</dbReference>
<dbReference type="VEuPathDB" id="AmoebaDB:FDP41_000118"/>
<feature type="compositionally biased region" description="Low complexity" evidence="1">
    <location>
        <begin position="52"/>
        <end position="70"/>
    </location>
</feature>
<dbReference type="AlphaFoldDB" id="A0A6A5CIG5"/>
<feature type="region of interest" description="Disordered" evidence="1">
    <location>
        <begin position="302"/>
        <end position="321"/>
    </location>
</feature>
<evidence type="ECO:0000256" key="1">
    <source>
        <dbReference type="SAM" id="MobiDB-lite"/>
    </source>
</evidence>
<comment type="caution">
    <text evidence="2">The sequence shown here is derived from an EMBL/GenBank/DDBJ whole genome shotgun (WGS) entry which is preliminary data.</text>
</comment>
<feature type="region of interest" description="Disordered" evidence="1">
    <location>
        <begin position="35"/>
        <end position="139"/>
    </location>
</feature>
<protein>
    <submittedName>
        <fullName evidence="2">Uncharacterized protein</fullName>
    </submittedName>
</protein>